<dbReference type="GO" id="GO:0046677">
    <property type="term" value="P:response to antibiotic"/>
    <property type="evidence" value="ECO:0007669"/>
    <property type="project" value="UniProtKB-KW"/>
</dbReference>
<dbReference type="PANTHER" id="PTHR43823:SF3">
    <property type="entry name" value="MULTIDRUG EXPORT PROTEIN MEPA"/>
    <property type="match status" value="1"/>
</dbReference>
<protein>
    <recommendedName>
        <fullName evidence="3">Multidrug export protein MepA</fullName>
    </recommendedName>
</protein>
<keyword evidence="4" id="KW-0813">Transport</keyword>
<evidence type="ECO:0000256" key="6">
    <source>
        <dbReference type="ARBA" id="ARBA00022692"/>
    </source>
</evidence>
<dbReference type="InterPro" id="IPR045070">
    <property type="entry name" value="MATE_MepA-like"/>
</dbReference>
<evidence type="ECO:0000256" key="9">
    <source>
        <dbReference type="ARBA" id="ARBA00023251"/>
    </source>
</evidence>
<proteinExistence type="inferred from homology"/>
<feature type="transmembrane region" description="Helical" evidence="10">
    <location>
        <begin position="52"/>
        <end position="76"/>
    </location>
</feature>
<evidence type="ECO:0000313" key="11">
    <source>
        <dbReference type="EMBL" id="CQR73523.1"/>
    </source>
</evidence>
<dbReference type="CDD" id="cd13143">
    <property type="entry name" value="MATE_MepA_like"/>
    <property type="match status" value="1"/>
</dbReference>
<feature type="transmembrane region" description="Helical" evidence="10">
    <location>
        <begin position="360"/>
        <end position="383"/>
    </location>
</feature>
<keyword evidence="5" id="KW-1003">Cell membrane</keyword>
<dbReference type="PANTHER" id="PTHR43823">
    <property type="entry name" value="SPORULATION PROTEIN YKVU"/>
    <property type="match status" value="1"/>
</dbReference>
<dbReference type="GO" id="GO:0015297">
    <property type="term" value="F:antiporter activity"/>
    <property type="evidence" value="ECO:0007669"/>
    <property type="project" value="InterPro"/>
</dbReference>
<sequence>MDKTDQKIKLMAEEKIPKVLLKFSVPVIIGMLVTAFYNVIDAMFVGRLGTSAIGAVSIAFPISMFLMGLGLTFGSGASSYISRLLGQGNIVQANRTASTAFFSSLFIGIITITIILSFLDEVLLAFGATTTILPFARDFSSIFIAGSILSIINVTLNNIAISEGAAKISMTAMIAGAIINVILEPLFIFTFGWGIKGAAIANVVAQSVTTFLYFQYFWGSKNYVKIALQYFVFDKEIYSQILNVGIPLLIYQLLTSASMGLTNTAASNFSDAAVAAMGIVTRVFAIVTYVVFGYSKGFQPLAGFNYGAKKINRLKEAVSVSLKWTTWFCGISALLIMGFSNSIVALFSNDSAVIDIGSRALIANSVIFISFGFQTIYISLFLALGKAKAGGVLSMGRQGIFFIPVIFVLPPLIGIDGVIYTQLIADILTTLLTAILAVSLKKEINGLTEKNMEQPAELLYEGANNKCNS</sequence>
<feature type="transmembrane region" description="Helical" evidence="10">
    <location>
        <begin position="273"/>
        <end position="292"/>
    </location>
</feature>
<dbReference type="Pfam" id="PF01554">
    <property type="entry name" value="MatE"/>
    <property type="match status" value="2"/>
</dbReference>
<evidence type="ECO:0000256" key="7">
    <source>
        <dbReference type="ARBA" id="ARBA00022989"/>
    </source>
</evidence>
<keyword evidence="6 10" id="KW-0812">Transmembrane</keyword>
<reference evidence="12" key="1">
    <citation type="submission" date="2015-03" db="EMBL/GenBank/DDBJ databases">
        <authorList>
            <person name="Nijsse Bart"/>
        </authorList>
    </citation>
    <scope>NUCLEOTIDE SEQUENCE [LARGE SCALE GENOMIC DNA]</scope>
</reference>
<feature type="transmembrane region" description="Helical" evidence="10">
    <location>
        <begin position="240"/>
        <end position="261"/>
    </location>
</feature>
<feature type="transmembrane region" description="Helical" evidence="10">
    <location>
        <begin position="395"/>
        <end position="413"/>
    </location>
</feature>
<evidence type="ECO:0000256" key="3">
    <source>
        <dbReference type="ARBA" id="ARBA00022106"/>
    </source>
</evidence>
<gene>
    <name evidence="11" type="ORF">SpAn4DRAFT_5184</name>
</gene>
<dbReference type="AlphaFoldDB" id="A0A0U1L303"/>
<dbReference type="RefSeq" id="WP_021171490.1">
    <property type="nucleotide sequence ID" value="NZ_CTRP01000013.1"/>
</dbReference>
<feature type="transmembrane region" description="Helical" evidence="10">
    <location>
        <begin position="324"/>
        <end position="348"/>
    </location>
</feature>
<keyword evidence="7 10" id="KW-1133">Transmembrane helix</keyword>
<feature type="transmembrane region" description="Helical" evidence="10">
    <location>
        <begin position="172"/>
        <end position="193"/>
    </location>
</feature>
<feature type="transmembrane region" description="Helical" evidence="10">
    <location>
        <begin position="139"/>
        <end position="160"/>
    </location>
</feature>
<keyword evidence="9" id="KW-0046">Antibiotic resistance</keyword>
<keyword evidence="12" id="KW-1185">Reference proteome</keyword>
<organism evidence="11 12">
    <name type="scientific">Sporomusa ovata</name>
    <dbReference type="NCBI Taxonomy" id="2378"/>
    <lineage>
        <taxon>Bacteria</taxon>
        <taxon>Bacillati</taxon>
        <taxon>Bacillota</taxon>
        <taxon>Negativicutes</taxon>
        <taxon>Selenomonadales</taxon>
        <taxon>Sporomusaceae</taxon>
        <taxon>Sporomusa</taxon>
    </lineage>
</organism>
<dbReference type="EMBL" id="CTRP01000013">
    <property type="protein sequence ID" value="CQR73523.1"/>
    <property type="molecule type" value="Genomic_DNA"/>
</dbReference>
<accession>A0A0U1L303</accession>
<feature type="transmembrane region" description="Helical" evidence="10">
    <location>
        <begin position="199"/>
        <end position="219"/>
    </location>
</feature>
<dbReference type="InterPro" id="IPR002528">
    <property type="entry name" value="MATE_fam"/>
</dbReference>
<comment type="subcellular location">
    <subcellularLocation>
        <location evidence="1">Cell membrane</location>
        <topology evidence="1">Multi-pass membrane protein</topology>
    </subcellularLocation>
</comment>
<dbReference type="GO" id="GO:0005886">
    <property type="term" value="C:plasma membrane"/>
    <property type="evidence" value="ECO:0007669"/>
    <property type="project" value="UniProtKB-SubCell"/>
</dbReference>
<evidence type="ECO:0000256" key="8">
    <source>
        <dbReference type="ARBA" id="ARBA00023136"/>
    </source>
</evidence>
<evidence type="ECO:0000256" key="1">
    <source>
        <dbReference type="ARBA" id="ARBA00004651"/>
    </source>
</evidence>
<comment type="similarity">
    <text evidence="2">Belongs to the multi antimicrobial extrusion (MATE) (TC 2.A.66.1) family. MepA subfamily.</text>
</comment>
<keyword evidence="8 10" id="KW-0472">Membrane</keyword>
<feature type="transmembrane region" description="Helical" evidence="10">
    <location>
        <begin position="97"/>
        <end position="119"/>
    </location>
</feature>
<dbReference type="InterPro" id="IPR051327">
    <property type="entry name" value="MATE_MepA_subfamily"/>
</dbReference>
<dbReference type="InterPro" id="IPR048279">
    <property type="entry name" value="MdtK-like"/>
</dbReference>
<evidence type="ECO:0000313" key="12">
    <source>
        <dbReference type="Proteomes" id="UP000049855"/>
    </source>
</evidence>
<feature type="transmembrane region" description="Helical" evidence="10">
    <location>
        <begin position="20"/>
        <end position="40"/>
    </location>
</feature>
<dbReference type="NCBIfam" id="TIGR00797">
    <property type="entry name" value="matE"/>
    <property type="match status" value="1"/>
</dbReference>
<evidence type="ECO:0000256" key="2">
    <source>
        <dbReference type="ARBA" id="ARBA00008417"/>
    </source>
</evidence>
<name>A0A0U1L303_9FIRM</name>
<dbReference type="PIRSF" id="PIRSF006603">
    <property type="entry name" value="DinF"/>
    <property type="match status" value="1"/>
</dbReference>
<feature type="transmembrane region" description="Helical" evidence="10">
    <location>
        <begin position="419"/>
        <end position="440"/>
    </location>
</feature>
<evidence type="ECO:0000256" key="5">
    <source>
        <dbReference type="ARBA" id="ARBA00022475"/>
    </source>
</evidence>
<dbReference type="GO" id="GO:0042910">
    <property type="term" value="F:xenobiotic transmembrane transporter activity"/>
    <property type="evidence" value="ECO:0007669"/>
    <property type="project" value="InterPro"/>
</dbReference>
<dbReference type="Proteomes" id="UP000049855">
    <property type="component" value="Unassembled WGS sequence"/>
</dbReference>
<evidence type="ECO:0000256" key="4">
    <source>
        <dbReference type="ARBA" id="ARBA00022448"/>
    </source>
</evidence>
<evidence type="ECO:0000256" key="10">
    <source>
        <dbReference type="SAM" id="Phobius"/>
    </source>
</evidence>